<evidence type="ECO:0000313" key="8">
    <source>
        <dbReference type="Proteomes" id="UP000638353"/>
    </source>
</evidence>
<comment type="caution">
    <text evidence="7">The sequence shown here is derived from an EMBL/GenBank/DDBJ whole genome shotgun (WGS) entry which is preliminary data.</text>
</comment>
<evidence type="ECO:0000313" key="7">
    <source>
        <dbReference type="EMBL" id="GHC77223.1"/>
    </source>
</evidence>
<feature type="compositionally biased region" description="Pro residues" evidence="4">
    <location>
        <begin position="46"/>
        <end position="57"/>
    </location>
</feature>
<dbReference type="RefSeq" id="WP_189820692.1">
    <property type="nucleotide sequence ID" value="NZ_BMVC01000001.1"/>
</dbReference>
<dbReference type="Gene3D" id="3.40.50.1820">
    <property type="entry name" value="alpha/beta hydrolase"/>
    <property type="match status" value="1"/>
</dbReference>
<dbReference type="InterPro" id="IPR013595">
    <property type="entry name" value="Pept_S33_TAP-like_C"/>
</dbReference>
<evidence type="ECO:0000256" key="4">
    <source>
        <dbReference type="SAM" id="MobiDB-lite"/>
    </source>
</evidence>
<dbReference type="AlphaFoldDB" id="A0A918WS42"/>
<keyword evidence="2 5" id="KW-0732">Signal</keyword>
<keyword evidence="3" id="KW-0378">Hydrolase</keyword>
<dbReference type="Proteomes" id="UP000638353">
    <property type="component" value="Unassembled WGS sequence"/>
</dbReference>
<dbReference type="PROSITE" id="PS51257">
    <property type="entry name" value="PROKAR_LIPOPROTEIN"/>
    <property type="match status" value="1"/>
</dbReference>
<comment type="similarity">
    <text evidence="1">Belongs to the peptidase S33 family.</text>
</comment>
<feature type="domain" description="Peptidase S33 tripeptidyl aminopeptidase-like C-terminal" evidence="6">
    <location>
        <begin position="429"/>
        <end position="534"/>
    </location>
</feature>
<reference evidence="7" key="2">
    <citation type="submission" date="2020-09" db="EMBL/GenBank/DDBJ databases">
        <authorList>
            <person name="Sun Q."/>
            <person name="Ohkuma M."/>
        </authorList>
    </citation>
    <scope>NUCLEOTIDE SEQUENCE</scope>
    <source>
        <strain evidence="7">JCM 4637</strain>
    </source>
</reference>
<dbReference type="InterPro" id="IPR051601">
    <property type="entry name" value="Serine_prot/Carboxylest_S33"/>
</dbReference>
<feature type="region of interest" description="Disordered" evidence="4">
    <location>
        <begin position="27"/>
        <end position="94"/>
    </location>
</feature>
<accession>A0A918WS42</accession>
<proteinExistence type="inferred from homology"/>
<feature type="chain" id="PRO_5038810968" evidence="5">
    <location>
        <begin position="25"/>
        <end position="535"/>
    </location>
</feature>
<dbReference type="Pfam" id="PF08386">
    <property type="entry name" value="Abhydrolase_4"/>
    <property type="match status" value="1"/>
</dbReference>
<dbReference type="InterPro" id="IPR029058">
    <property type="entry name" value="AB_hydrolase_fold"/>
</dbReference>
<protein>
    <submittedName>
        <fullName evidence="7">Peptidase</fullName>
    </submittedName>
</protein>
<name>A0A918WS42_9ACTN</name>
<feature type="signal peptide" evidence="5">
    <location>
        <begin position="1"/>
        <end position="24"/>
    </location>
</feature>
<evidence type="ECO:0000256" key="5">
    <source>
        <dbReference type="SAM" id="SignalP"/>
    </source>
</evidence>
<gene>
    <name evidence="7" type="ORF">GCM10010334_01510</name>
</gene>
<dbReference type="SUPFAM" id="SSF53474">
    <property type="entry name" value="alpha/beta-Hydrolases"/>
    <property type="match status" value="1"/>
</dbReference>
<evidence type="ECO:0000259" key="6">
    <source>
        <dbReference type="Pfam" id="PF08386"/>
    </source>
</evidence>
<dbReference type="PANTHER" id="PTHR43248">
    <property type="entry name" value="2-SUCCINYL-6-HYDROXY-2,4-CYCLOHEXADIENE-1-CARBOXYLATE SYNTHASE"/>
    <property type="match status" value="1"/>
</dbReference>
<evidence type="ECO:0000256" key="3">
    <source>
        <dbReference type="ARBA" id="ARBA00022801"/>
    </source>
</evidence>
<sequence length="535" mass="55661">MARRGAGRARAGALAATAVLLAVAAAGCSTGTNPPGPESTRTGAAAPPPGTPRPPAPDAKSALPAALTAQKPAWKECSAPTKAQGNEAQRPGQEWQCATAKVPLDYASPKGETLDIALIRARATGDDSKRIGSLLFNFGGPGGSGVASLPLMGDMFGYLRERYDLVGFDPRGVAESAEVVCRDDKQTDVSLALDSTPDTPAEEKAYFADAKAFGEGCAERSGKILPHVGTDDAARDMDLLRQVLGDRKLHYFGFSYGTELGGVYAHLFPKNVGRLVMDAVVDPTADGVAGARNQALGFQRALDNYSRSGGTSAKAGTARVVRLLERLDREPLPAAGSRKLTQSLALTGIIAPLYSKDSWPTLTRALKAAENGDGTLLLLLADSYNDRDSQGHYSTAHHSQRAISCADTSARPTAEQVRATHLADFRQVSPVFGPFLAWDLAGWCASWPVKGAHTDTDVSAPGSAPVLVVGGTGDPATPFEGSQRMAAELGKGVGVHVTFKGEGHGAYPTGNACVVRTVNAYLLDGKIPAAGTVCS</sequence>
<dbReference type="EMBL" id="BMVC01000001">
    <property type="protein sequence ID" value="GHC77223.1"/>
    <property type="molecule type" value="Genomic_DNA"/>
</dbReference>
<dbReference type="GO" id="GO:0016787">
    <property type="term" value="F:hydrolase activity"/>
    <property type="evidence" value="ECO:0007669"/>
    <property type="project" value="UniProtKB-KW"/>
</dbReference>
<dbReference type="PANTHER" id="PTHR43248:SF29">
    <property type="entry name" value="TRIPEPTIDYL AMINOPEPTIDASE"/>
    <property type="match status" value="1"/>
</dbReference>
<evidence type="ECO:0000256" key="2">
    <source>
        <dbReference type="ARBA" id="ARBA00022729"/>
    </source>
</evidence>
<reference evidence="7" key="1">
    <citation type="journal article" date="2014" name="Int. J. Syst. Evol. Microbiol.">
        <title>Complete genome sequence of Corynebacterium casei LMG S-19264T (=DSM 44701T), isolated from a smear-ripened cheese.</title>
        <authorList>
            <consortium name="US DOE Joint Genome Institute (JGI-PGF)"/>
            <person name="Walter F."/>
            <person name="Albersmeier A."/>
            <person name="Kalinowski J."/>
            <person name="Ruckert C."/>
        </authorList>
    </citation>
    <scope>NUCLEOTIDE SEQUENCE</scope>
    <source>
        <strain evidence="7">JCM 4637</strain>
    </source>
</reference>
<evidence type="ECO:0000256" key="1">
    <source>
        <dbReference type="ARBA" id="ARBA00010088"/>
    </source>
</evidence>
<organism evidence="7 8">
    <name type="scientific">Streptomyces finlayi</name>
    <dbReference type="NCBI Taxonomy" id="67296"/>
    <lineage>
        <taxon>Bacteria</taxon>
        <taxon>Bacillati</taxon>
        <taxon>Actinomycetota</taxon>
        <taxon>Actinomycetes</taxon>
        <taxon>Kitasatosporales</taxon>
        <taxon>Streptomycetaceae</taxon>
        <taxon>Streptomyces</taxon>
    </lineage>
</organism>